<dbReference type="InterPro" id="IPR036397">
    <property type="entry name" value="RNaseH_sf"/>
</dbReference>
<organism evidence="2 3">
    <name type="scientific">Gossypium hirsutum</name>
    <name type="common">Upland cotton</name>
    <name type="synonym">Gossypium mexicanum</name>
    <dbReference type="NCBI Taxonomy" id="3635"/>
    <lineage>
        <taxon>Eukaryota</taxon>
        <taxon>Viridiplantae</taxon>
        <taxon>Streptophyta</taxon>
        <taxon>Embryophyta</taxon>
        <taxon>Tracheophyta</taxon>
        <taxon>Spermatophyta</taxon>
        <taxon>Magnoliopsida</taxon>
        <taxon>eudicotyledons</taxon>
        <taxon>Gunneridae</taxon>
        <taxon>Pentapetalae</taxon>
        <taxon>rosids</taxon>
        <taxon>malvids</taxon>
        <taxon>Malvales</taxon>
        <taxon>Malvaceae</taxon>
        <taxon>Malvoideae</taxon>
        <taxon>Gossypium</taxon>
    </lineage>
</organism>
<dbReference type="GeneID" id="107941701"/>
<dbReference type="PANTHER" id="PTHR37984">
    <property type="entry name" value="PROTEIN CBG26694"/>
    <property type="match status" value="1"/>
</dbReference>
<gene>
    <name evidence="3" type="primary">LOC107941701</name>
</gene>
<dbReference type="AlphaFoldDB" id="A0A1U8MVD1"/>
<dbReference type="PROSITE" id="PS50994">
    <property type="entry name" value="INTEGRASE"/>
    <property type="match status" value="1"/>
</dbReference>
<dbReference type="KEGG" id="ghi:107941701"/>
<protein>
    <recommendedName>
        <fullName evidence="1">Integrase catalytic domain-containing protein</fullName>
    </recommendedName>
</protein>
<evidence type="ECO:0000313" key="2">
    <source>
        <dbReference type="Proteomes" id="UP000818029"/>
    </source>
</evidence>
<dbReference type="InterPro" id="IPR050951">
    <property type="entry name" value="Retrovirus_Pol_polyprotein"/>
</dbReference>
<name>A0A1U8MVD1_GOSHI</name>
<reference evidence="2" key="1">
    <citation type="journal article" date="2020" name="Nat. Genet.">
        <title>Genomic diversifications of five Gossypium allopolyploid species and their impact on cotton improvement.</title>
        <authorList>
            <person name="Chen Z.J."/>
            <person name="Sreedasyam A."/>
            <person name="Ando A."/>
            <person name="Song Q."/>
            <person name="De Santiago L.M."/>
            <person name="Hulse-Kemp A.M."/>
            <person name="Ding M."/>
            <person name="Ye W."/>
            <person name="Kirkbride R.C."/>
            <person name="Jenkins J."/>
            <person name="Plott C."/>
            <person name="Lovell J."/>
            <person name="Lin Y.M."/>
            <person name="Vaughn R."/>
            <person name="Liu B."/>
            <person name="Simpson S."/>
            <person name="Scheffler B.E."/>
            <person name="Wen L."/>
            <person name="Saski C.A."/>
            <person name="Grover C.E."/>
            <person name="Hu G."/>
            <person name="Conover J.L."/>
            <person name="Carlson J.W."/>
            <person name="Shu S."/>
            <person name="Boston L.B."/>
            <person name="Williams M."/>
            <person name="Peterson D.G."/>
            <person name="McGee K."/>
            <person name="Jones D.C."/>
            <person name="Wendel J.F."/>
            <person name="Stelly D.M."/>
            <person name="Grimwood J."/>
            <person name="Schmutz J."/>
        </authorList>
    </citation>
    <scope>NUCLEOTIDE SEQUENCE [LARGE SCALE GENOMIC DNA]</scope>
    <source>
        <strain evidence="2">cv. TM-1</strain>
    </source>
</reference>
<dbReference type="Gene3D" id="3.30.420.10">
    <property type="entry name" value="Ribonuclease H-like superfamily/Ribonuclease H"/>
    <property type="match status" value="1"/>
</dbReference>
<dbReference type="InterPro" id="IPR001584">
    <property type="entry name" value="Integrase_cat-core"/>
</dbReference>
<dbReference type="PANTHER" id="PTHR37984:SF5">
    <property type="entry name" value="PROTEIN NYNRIN-LIKE"/>
    <property type="match status" value="1"/>
</dbReference>
<sequence>MKFLHKNIFTRFSTPRAIISDEGSHFDCKLVANALHQYGAKHKISMAYHPQINGQVEISNREIRKIPDKMVNPTRKDWSSRLDENLWAYHTTFKTPLGMSPFKLVYGKPCHLPVELEYKTFWAIKKLNMDWVASRHKRLLEQNEMEEFRA</sequence>
<dbReference type="STRING" id="3635.A0A1U8MVD1"/>
<dbReference type="GO" id="GO:0003676">
    <property type="term" value="F:nucleic acid binding"/>
    <property type="evidence" value="ECO:0007669"/>
    <property type="project" value="InterPro"/>
</dbReference>
<dbReference type="RefSeq" id="XP_016730775.1">
    <property type="nucleotide sequence ID" value="XM_016875286.1"/>
</dbReference>
<proteinExistence type="predicted"/>
<dbReference type="InterPro" id="IPR012337">
    <property type="entry name" value="RNaseH-like_sf"/>
</dbReference>
<dbReference type="PaxDb" id="3635-A0A1U8MVD1"/>
<accession>A0A1U8MVD1</accession>
<keyword evidence="2" id="KW-1185">Reference proteome</keyword>
<dbReference type="GO" id="GO:0015074">
    <property type="term" value="P:DNA integration"/>
    <property type="evidence" value="ECO:0007669"/>
    <property type="project" value="InterPro"/>
</dbReference>
<dbReference type="SUPFAM" id="SSF53098">
    <property type="entry name" value="Ribonuclease H-like"/>
    <property type="match status" value="1"/>
</dbReference>
<evidence type="ECO:0000259" key="1">
    <source>
        <dbReference type="PROSITE" id="PS50994"/>
    </source>
</evidence>
<evidence type="ECO:0000313" key="3">
    <source>
        <dbReference type="RefSeq" id="XP_016730775.1"/>
    </source>
</evidence>
<reference evidence="3" key="2">
    <citation type="submission" date="2025-08" db="UniProtKB">
        <authorList>
            <consortium name="RefSeq"/>
        </authorList>
    </citation>
    <scope>IDENTIFICATION</scope>
</reference>
<feature type="domain" description="Integrase catalytic" evidence="1">
    <location>
        <begin position="1"/>
        <end position="109"/>
    </location>
</feature>
<dbReference type="Proteomes" id="UP000818029">
    <property type="component" value="Chromosome D12"/>
</dbReference>